<accession>A0A9P8RZX1</accession>
<reference evidence="2 3" key="1">
    <citation type="journal article" date="2014" name="PLoS Genet.">
        <title>The Genome of Spironucleus salmonicida Highlights a Fish Pathogen Adapted to Fluctuating Environments.</title>
        <authorList>
            <person name="Xu F."/>
            <person name="Jerlstrom-Hultqvist J."/>
            <person name="Einarsson E."/>
            <person name="Astvaldsson A."/>
            <person name="Svard S.G."/>
            <person name="Andersson J.O."/>
        </authorList>
    </citation>
    <scope>NUCLEOTIDE SEQUENCE [LARGE SCALE GENOMIC DNA]</scope>
    <source>
        <strain evidence="2 3">ATCC 50377</strain>
    </source>
</reference>
<comment type="caution">
    <text evidence="2">The sequence shown here is derived from an EMBL/GenBank/DDBJ whole genome shotgun (WGS) entry which is preliminary data.</text>
</comment>
<proteinExistence type="predicted"/>
<organism evidence="2 3">
    <name type="scientific">Spironucleus salmonicida</name>
    <dbReference type="NCBI Taxonomy" id="348837"/>
    <lineage>
        <taxon>Eukaryota</taxon>
        <taxon>Metamonada</taxon>
        <taxon>Diplomonadida</taxon>
        <taxon>Hexamitidae</taxon>
        <taxon>Hexamitinae</taxon>
        <taxon>Spironucleus</taxon>
    </lineage>
</organism>
<dbReference type="RefSeq" id="XP_067766205.1">
    <property type="nucleotide sequence ID" value="XM_067906937.1"/>
</dbReference>
<name>A0A9P8RZX1_9EUKA</name>
<sequence length="122" mass="13386">MSVNEMMKEIIKTQPAAKLIDKDILSAWAQAILDGTHQSRTEPPEALVNDDSDGNDDGNDLDLGEDDEFGDIVTVKGQDFVVCSGLVVPQQLLKDKIIPLINETMEKLGIEVDDVFNALMTQ</sequence>
<dbReference type="Proteomes" id="UP000018208">
    <property type="component" value="Unassembled WGS sequence"/>
</dbReference>
<dbReference type="AlphaFoldDB" id="A0A9P8RZX1"/>
<feature type="region of interest" description="Disordered" evidence="1">
    <location>
        <begin position="35"/>
        <end position="65"/>
    </location>
</feature>
<protein>
    <submittedName>
        <fullName evidence="2">Uncharacterized protein</fullName>
    </submittedName>
</protein>
<evidence type="ECO:0000313" key="2">
    <source>
        <dbReference type="EMBL" id="KAH0575432.1"/>
    </source>
</evidence>
<gene>
    <name evidence="2" type="ORF">SS50377_23065</name>
</gene>
<dbReference type="GeneID" id="94297088"/>
<keyword evidence="3" id="KW-1185">Reference proteome</keyword>
<evidence type="ECO:0000256" key="1">
    <source>
        <dbReference type="SAM" id="MobiDB-lite"/>
    </source>
</evidence>
<evidence type="ECO:0000313" key="3">
    <source>
        <dbReference type="Proteomes" id="UP000018208"/>
    </source>
</evidence>
<feature type="compositionally biased region" description="Acidic residues" evidence="1">
    <location>
        <begin position="48"/>
        <end position="65"/>
    </location>
</feature>
<dbReference type="KEGG" id="ssao:94297088"/>
<dbReference type="EMBL" id="AUWU02000003">
    <property type="protein sequence ID" value="KAH0575432.1"/>
    <property type="molecule type" value="Genomic_DNA"/>
</dbReference>
<dbReference type="OrthoDB" id="10248879at2759"/>